<accession>A0A0C1E262</accession>
<dbReference type="InterPro" id="IPR036291">
    <property type="entry name" value="NAD(P)-bd_dom_sf"/>
</dbReference>
<dbReference type="SUPFAM" id="SSF51735">
    <property type="entry name" value="NAD(P)-binding Rossmann-fold domains"/>
    <property type="match status" value="1"/>
</dbReference>
<evidence type="ECO:0000313" key="3">
    <source>
        <dbReference type="EMBL" id="KIA75617.1"/>
    </source>
</evidence>
<comment type="similarity">
    <text evidence="1">Belongs to the avfA family.</text>
</comment>
<dbReference type="GO" id="GO:0004497">
    <property type="term" value="F:monooxygenase activity"/>
    <property type="evidence" value="ECO:0007669"/>
    <property type="project" value="UniProtKB-KW"/>
</dbReference>
<evidence type="ECO:0000259" key="2">
    <source>
        <dbReference type="Pfam" id="PF13460"/>
    </source>
</evidence>
<organism evidence="3 4">
    <name type="scientific">Aspergillus ustus</name>
    <dbReference type="NCBI Taxonomy" id="40382"/>
    <lineage>
        <taxon>Eukaryota</taxon>
        <taxon>Fungi</taxon>
        <taxon>Dikarya</taxon>
        <taxon>Ascomycota</taxon>
        <taxon>Pezizomycotina</taxon>
        <taxon>Eurotiomycetes</taxon>
        <taxon>Eurotiomycetidae</taxon>
        <taxon>Eurotiales</taxon>
        <taxon>Aspergillaceae</taxon>
        <taxon>Aspergillus</taxon>
        <taxon>Aspergillus subgen. Nidulantes</taxon>
    </lineage>
</organism>
<feature type="domain" description="NAD(P)-binding" evidence="2">
    <location>
        <begin position="8"/>
        <end position="212"/>
    </location>
</feature>
<dbReference type="Gene3D" id="3.40.50.720">
    <property type="entry name" value="NAD(P)-binding Rossmann-like Domain"/>
    <property type="match status" value="1"/>
</dbReference>
<proteinExistence type="inferred from homology"/>
<sequence>MPRYAVLGATGNTGRAIVQVLLDRGSCQVHAYCRSREKLLRLCPAAADAECDRKRLSVFQGRLDDNRIIDDCLRGADAVFLVVAIVDNMPGCTVAIQAAHAVVASLRRLQTATPGMHLPRLVMLSSASLEPSFCGDVPAAVHWVLKTAVSHLYKDLEGAEAFLRAQDDWLSATFVKPGGLVHDHAFGHQVCLDRAQTPLSFLDLAAGMVEVADNVDGRYHMRSVSVIPTAQGTRFPWDGVYYTMTGLLFHFLPWTYRFLGDYPLPPPERAKTD</sequence>
<dbReference type="EMBL" id="JOMC01000065">
    <property type="protein sequence ID" value="KIA75617.1"/>
    <property type="molecule type" value="Genomic_DNA"/>
</dbReference>
<comment type="caution">
    <text evidence="3">The sequence shown here is derived from an EMBL/GenBank/DDBJ whole genome shotgun (WGS) entry which is preliminary data.</text>
</comment>
<dbReference type="PANTHER" id="PTHR15020">
    <property type="entry name" value="FLAVIN REDUCTASE-RELATED"/>
    <property type="match status" value="1"/>
</dbReference>
<dbReference type="InterPro" id="IPR016040">
    <property type="entry name" value="NAD(P)-bd_dom"/>
</dbReference>
<dbReference type="AlphaFoldDB" id="A0A0C1E262"/>
<protein>
    <submittedName>
        <fullName evidence="3">Monooxygenase/oxidase</fullName>
    </submittedName>
</protein>
<reference evidence="3 4" key="1">
    <citation type="submission" date="2014-11" db="EMBL/GenBank/DDBJ databases">
        <title>Genomics derived discovery of secondary metabolites biosynthetic gene clusters in Aspergillus ustus.</title>
        <authorList>
            <person name="Pi B."/>
            <person name="Dai F."/>
            <person name="Song X."/>
            <person name="Zhu C."/>
            <person name="Li H."/>
            <person name="Yu D."/>
        </authorList>
    </citation>
    <scope>NUCLEOTIDE SEQUENCE [LARGE SCALE GENOMIC DNA]</scope>
    <source>
        <strain evidence="3 4">3.3904</strain>
    </source>
</reference>
<dbReference type="Proteomes" id="UP000053475">
    <property type="component" value="Unassembled WGS sequence"/>
</dbReference>
<keyword evidence="4" id="KW-1185">Reference proteome</keyword>
<dbReference type="PANTHER" id="PTHR15020:SF50">
    <property type="entry name" value="UPF0659 PROTEIN YMR090W"/>
    <property type="match status" value="1"/>
</dbReference>
<keyword evidence="3" id="KW-0503">Monooxygenase</keyword>
<evidence type="ECO:0000256" key="1">
    <source>
        <dbReference type="ARBA" id="ARBA00038376"/>
    </source>
</evidence>
<gene>
    <name evidence="3" type="primary">aflX</name>
    <name evidence="3" type="ORF">HK57_00549</name>
</gene>
<evidence type="ECO:0000313" key="4">
    <source>
        <dbReference type="Proteomes" id="UP000053475"/>
    </source>
</evidence>
<keyword evidence="3" id="KW-0560">Oxidoreductase</keyword>
<dbReference type="Pfam" id="PF13460">
    <property type="entry name" value="NAD_binding_10"/>
    <property type="match status" value="1"/>
</dbReference>
<name>A0A0C1E262_ASPUT</name>